<dbReference type="InterPro" id="IPR027387">
    <property type="entry name" value="Cytb/b6-like_sf"/>
</dbReference>
<feature type="transmembrane region" description="Helical" evidence="20">
    <location>
        <begin position="229"/>
        <end position="250"/>
    </location>
</feature>
<feature type="domain" description="Cytochrome b/b6 N-terminal region profile" evidence="21">
    <location>
        <begin position="1"/>
        <end position="209"/>
    </location>
</feature>
<dbReference type="PANTHER" id="PTHR19271:SF16">
    <property type="entry name" value="CYTOCHROME B"/>
    <property type="match status" value="1"/>
</dbReference>
<evidence type="ECO:0000256" key="8">
    <source>
        <dbReference type="ARBA" id="ARBA00022692"/>
    </source>
</evidence>
<comment type="subcellular location">
    <subcellularLocation>
        <location evidence="2">Mitochondrion inner membrane</location>
        <topology evidence="2">Multi-pass membrane protein</topology>
    </subcellularLocation>
</comment>
<dbReference type="PANTHER" id="PTHR19271">
    <property type="entry name" value="CYTOCHROME B"/>
    <property type="match status" value="1"/>
</dbReference>
<evidence type="ECO:0000256" key="20">
    <source>
        <dbReference type="RuleBase" id="RU362117"/>
    </source>
</evidence>
<feature type="binding site" description="axial binding residue" evidence="19">
    <location>
        <position position="97"/>
    </location>
    <ligand>
        <name>heme b</name>
        <dbReference type="ChEBI" id="CHEBI:60344"/>
        <label>b566</label>
    </ligand>
    <ligandPart>
        <name>Fe</name>
        <dbReference type="ChEBI" id="CHEBI:18248"/>
    </ligandPart>
</feature>
<dbReference type="CDD" id="cd00290">
    <property type="entry name" value="cytochrome_b_C"/>
    <property type="match status" value="1"/>
</dbReference>
<keyword evidence="10" id="KW-0999">Mitochondrion inner membrane</keyword>
<evidence type="ECO:0000256" key="10">
    <source>
        <dbReference type="ARBA" id="ARBA00022792"/>
    </source>
</evidence>
<sequence>MTSLRKTHPLLKIMNDALVDLPAPSNISAWWNFGSLLGLCLIVQIVTGLFLAMHYTADISSAFASVAHICRDVNYGWLIRNLHANGASFFFICIYLHAGRGLYYGSYLYKEAWNIGVVLLLLVMMTAFVGYVLPWGQMSFWGATVITNLLSAIPYVGNMLVQWIWGGFSVDNATLTRFFAFHFLFPFVILGATILHLLFIHETGSNNPLGLNSDADKIPFHPYFSYKDLLGFAVMLTALTSLALFAPNYLGDPDNFTPANPLVTPPHIKPEWYFLFAYAILRSIPNKLGGVLALLASILVLLLVPFLHTSKQRGLTFRPLSQIIFWALVADVIILTWIGGMPVEDPYIIIGQVASFIYFSIFLGLFPMAGWLENKLLQTA</sequence>
<dbReference type="RefSeq" id="YP_010182212.1">
    <property type="nucleotide sequence ID" value="NC_058264.1"/>
</dbReference>
<proteinExistence type="inferred from homology"/>
<evidence type="ECO:0000256" key="16">
    <source>
        <dbReference type="ARBA" id="ARBA00023136"/>
    </source>
</evidence>
<feature type="transmembrane region" description="Helical" evidence="20">
    <location>
        <begin position="145"/>
        <end position="166"/>
    </location>
</feature>
<dbReference type="GO" id="GO:0006122">
    <property type="term" value="P:mitochondrial electron transport, ubiquinol to cytochrome c"/>
    <property type="evidence" value="ECO:0007669"/>
    <property type="project" value="TreeGrafter"/>
</dbReference>
<evidence type="ECO:0000259" key="22">
    <source>
        <dbReference type="PROSITE" id="PS51003"/>
    </source>
</evidence>
<keyword evidence="7 20" id="KW-0679">Respiratory chain</keyword>
<dbReference type="InterPro" id="IPR005797">
    <property type="entry name" value="Cyt_b/b6_N"/>
</dbReference>
<evidence type="ECO:0000313" key="23">
    <source>
        <dbReference type="EMBL" id="QVD46276.1"/>
    </source>
</evidence>
<evidence type="ECO:0000256" key="4">
    <source>
        <dbReference type="ARBA" id="ARBA00013531"/>
    </source>
</evidence>
<dbReference type="GO" id="GO:0008121">
    <property type="term" value="F:quinol-cytochrome-c reductase activity"/>
    <property type="evidence" value="ECO:0007669"/>
    <property type="project" value="InterPro"/>
</dbReference>
<dbReference type="InterPro" id="IPR036150">
    <property type="entry name" value="Cyt_b/b6_C_sf"/>
</dbReference>
<keyword evidence="6 19" id="KW-0349">Heme</keyword>
<dbReference type="PIRSF" id="PIRSF038885">
    <property type="entry name" value="COB"/>
    <property type="match status" value="1"/>
</dbReference>
<keyword evidence="16 20" id="KW-0472">Membrane</keyword>
<dbReference type="InterPro" id="IPR030689">
    <property type="entry name" value="Cytochrome_b"/>
</dbReference>
<dbReference type="Pfam" id="PF00032">
    <property type="entry name" value="Cytochrom_B_C"/>
    <property type="match status" value="1"/>
</dbReference>
<evidence type="ECO:0000256" key="5">
    <source>
        <dbReference type="ARBA" id="ARBA00022448"/>
    </source>
</evidence>
<organism evidence="23">
    <name type="scientific">Amblyotrypauchen arctocephalus</name>
    <dbReference type="NCBI Taxonomy" id="1979811"/>
    <lineage>
        <taxon>Eukaryota</taxon>
        <taxon>Metazoa</taxon>
        <taxon>Chordata</taxon>
        <taxon>Craniata</taxon>
        <taxon>Vertebrata</taxon>
        <taxon>Euteleostomi</taxon>
        <taxon>Actinopterygii</taxon>
        <taxon>Neopterygii</taxon>
        <taxon>Teleostei</taxon>
        <taxon>Neoteleostei</taxon>
        <taxon>Acanthomorphata</taxon>
        <taxon>Gobiaria</taxon>
        <taxon>Gobiiformes</taxon>
        <taxon>Gobioidei</taxon>
        <taxon>Gobiidae</taxon>
        <taxon>Amblyopinae</taxon>
        <taxon>Amblyotrypauchen</taxon>
    </lineage>
</organism>
<feature type="binding site" description="axial binding residue" evidence="19">
    <location>
        <position position="182"/>
    </location>
    <ligand>
        <name>heme b</name>
        <dbReference type="ChEBI" id="CHEBI:60344"/>
        <label>b562</label>
    </ligand>
    <ligandPart>
        <name>Fe</name>
        <dbReference type="ChEBI" id="CHEBI:18248"/>
    </ligandPart>
</feature>
<dbReference type="InterPro" id="IPR048259">
    <property type="entry name" value="Cytochrome_b_N_euk/bac"/>
</dbReference>
<dbReference type="FunFam" id="1.20.810.10:FF:000002">
    <property type="entry name" value="Cytochrome b"/>
    <property type="match status" value="1"/>
</dbReference>
<feature type="transmembrane region" description="Helical" evidence="20">
    <location>
        <begin position="112"/>
        <end position="133"/>
    </location>
</feature>
<evidence type="ECO:0000256" key="17">
    <source>
        <dbReference type="ARBA" id="ARBA00061233"/>
    </source>
</evidence>
<feature type="transmembrane region" description="Helical" evidence="20">
    <location>
        <begin position="29"/>
        <end position="52"/>
    </location>
</feature>
<dbReference type="InterPro" id="IPR005798">
    <property type="entry name" value="Cyt_b/b6_C"/>
</dbReference>
<evidence type="ECO:0000256" key="15">
    <source>
        <dbReference type="ARBA" id="ARBA00023128"/>
    </source>
</evidence>
<dbReference type="PROSITE" id="PS51002">
    <property type="entry name" value="CYTB_NTER"/>
    <property type="match status" value="1"/>
</dbReference>
<feature type="transmembrane region" description="Helical" evidence="20">
    <location>
        <begin position="87"/>
        <end position="106"/>
    </location>
</feature>
<dbReference type="GO" id="GO:0046872">
    <property type="term" value="F:metal ion binding"/>
    <property type="evidence" value="ECO:0007669"/>
    <property type="project" value="UniProtKB-UniRule"/>
</dbReference>
<evidence type="ECO:0000256" key="3">
    <source>
        <dbReference type="ARBA" id="ARBA00011660"/>
    </source>
</evidence>
<dbReference type="InterPro" id="IPR016174">
    <property type="entry name" value="Di-haem_cyt_TM"/>
</dbReference>
<comment type="similarity">
    <text evidence="17 20">Belongs to the cytochrome b family.</text>
</comment>
<feature type="transmembrane region" description="Helical" evidence="20">
    <location>
        <begin position="178"/>
        <end position="199"/>
    </location>
</feature>
<keyword evidence="15 20" id="KW-0496">Mitochondrion</keyword>
<evidence type="ECO:0000256" key="11">
    <source>
        <dbReference type="ARBA" id="ARBA00022982"/>
    </source>
</evidence>
<evidence type="ECO:0000256" key="7">
    <source>
        <dbReference type="ARBA" id="ARBA00022660"/>
    </source>
</evidence>
<keyword evidence="14" id="KW-0830">Ubiquinone</keyword>
<dbReference type="EMBL" id="MK541896">
    <property type="protein sequence ID" value="QVD46276.1"/>
    <property type="molecule type" value="Genomic_DNA"/>
</dbReference>
<dbReference type="SUPFAM" id="SSF81342">
    <property type="entry name" value="Transmembrane di-heme cytochromes"/>
    <property type="match status" value="1"/>
</dbReference>
<evidence type="ECO:0000256" key="9">
    <source>
        <dbReference type="ARBA" id="ARBA00022723"/>
    </source>
</evidence>
<accession>A0A8E5NPQ5</accession>
<evidence type="ECO:0000256" key="19">
    <source>
        <dbReference type="PIRSR" id="PIRSR038885-2"/>
    </source>
</evidence>
<keyword evidence="8 20" id="KW-0812">Transmembrane</keyword>
<dbReference type="GO" id="GO:0045275">
    <property type="term" value="C:respiratory chain complex III"/>
    <property type="evidence" value="ECO:0007669"/>
    <property type="project" value="InterPro"/>
</dbReference>
<keyword evidence="5 20" id="KW-0813">Transport</keyword>
<evidence type="ECO:0000259" key="21">
    <source>
        <dbReference type="PROSITE" id="PS51002"/>
    </source>
</evidence>
<geneLocation type="mitochondrion" evidence="23"/>
<evidence type="ECO:0000256" key="1">
    <source>
        <dbReference type="ARBA" id="ARBA00002566"/>
    </source>
</evidence>
<keyword evidence="11 20" id="KW-0249">Electron transport</keyword>
<evidence type="ECO:0000256" key="6">
    <source>
        <dbReference type="ARBA" id="ARBA00022617"/>
    </source>
</evidence>
<evidence type="ECO:0000256" key="14">
    <source>
        <dbReference type="ARBA" id="ARBA00023075"/>
    </source>
</evidence>
<gene>
    <name evidence="23" type="primary">CYTB</name>
</gene>
<dbReference type="Pfam" id="PF00033">
    <property type="entry name" value="Cytochrome_B"/>
    <property type="match status" value="1"/>
</dbReference>
<dbReference type="InterPro" id="IPR048260">
    <property type="entry name" value="Cytochrome_b_C_euk/bac"/>
</dbReference>
<dbReference type="GO" id="GO:0005743">
    <property type="term" value="C:mitochondrial inner membrane"/>
    <property type="evidence" value="ECO:0007669"/>
    <property type="project" value="UniProtKB-SubCell"/>
</dbReference>
<feature type="transmembrane region" description="Helical" evidence="20">
    <location>
        <begin position="320"/>
        <end position="340"/>
    </location>
</feature>
<keyword evidence="12 20" id="KW-1133">Transmembrane helix</keyword>
<protein>
    <recommendedName>
        <fullName evidence="4 20">Cytochrome b</fullName>
    </recommendedName>
</protein>
<keyword evidence="9 19" id="KW-0479">Metal-binding</keyword>
<comment type="cofactor">
    <cofactor evidence="19">
        <name>heme</name>
        <dbReference type="ChEBI" id="CHEBI:30413"/>
    </cofactor>
    <text evidence="19">Binds 2 heme groups non-covalently.</text>
</comment>
<feature type="binding site" evidence="18">
    <location>
        <position position="201"/>
    </location>
    <ligand>
        <name>a ubiquinone</name>
        <dbReference type="ChEBI" id="CHEBI:16389"/>
    </ligand>
</feature>
<dbReference type="SUPFAM" id="SSF81648">
    <property type="entry name" value="a domain/subunit of cytochrome bc1 complex (Ubiquinol-cytochrome c reductase)"/>
    <property type="match status" value="1"/>
</dbReference>
<name>A0A8E5NPQ5_9GOBI</name>
<feature type="transmembrane region" description="Helical" evidence="20">
    <location>
        <begin position="346"/>
        <end position="366"/>
    </location>
</feature>
<dbReference type="CDD" id="cd00284">
    <property type="entry name" value="Cytochrome_b_N"/>
    <property type="match status" value="1"/>
</dbReference>
<dbReference type="Gene3D" id="1.20.810.10">
    <property type="entry name" value="Cytochrome Bc1 Complex, Chain C"/>
    <property type="match status" value="1"/>
</dbReference>
<comment type="subunit">
    <text evidence="3">The cytochrome bc1 complex contains 3 respiratory subunits (MT-CYB, CYC1 and UQCRFS1), 2 core proteins (UQCRC1 and UQCRC2) and probably 6 low-molecular weight proteins.</text>
</comment>
<dbReference type="AlphaFoldDB" id="A0A8E5NPQ5"/>
<feature type="domain" description="Cytochrome b/b6 C-terminal region profile" evidence="22">
    <location>
        <begin position="210"/>
        <end position="380"/>
    </location>
</feature>
<evidence type="ECO:0000256" key="18">
    <source>
        <dbReference type="PIRSR" id="PIRSR038885-1"/>
    </source>
</evidence>
<evidence type="ECO:0000256" key="2">
    <source>
        <dbReference type="ARBA" id="ARBA00004448"/>
    </source>
</evidence>
<reference evidence="23" key="1">
    <citation type="submission" date="2019-02" db="EMBL/GenBank/DDBJ databases">
        <title>The complete mitochondrial genome of Amblyotrypauchen arctocephalus.</title>
        <authorList>
            <person name="Zhu K."/>
            <person name="Lv Z."/>
        </authorList>
    </citation>
    <scope>NUCLEOTIDE SEQUENCE</scope>
</reference>
<keyword evidence="13 19" id="KW-0408">Iron</keyword>
<dbReference type="GeneID" id="68208406"/>
<comment type="function">
    <text evidence="1 20">Component of the ubiquinol-cytochrome c reductase complex (complex III or cytochrome b-c1 complex) that is part of the mitochondrial respiratory chain. The b-c1 complex mediates electron transfer from ubiquinol to cytochrome c. Contributes to the generation of a proton gradient across the mitochondrial membrane that is then used for ATP synthesis.</text>
</comment>
<feature type="transmembrane region" description="Helical" evidence="20">
    <location>
        <begin position="288"/>
        <end position="308"/>
    </location>
</feature>
<dbReference type="GO" id="GO:0016491">
    <property type="term" value="F:oxidoreductase activity"/>
    <property type="evidence" value="ECO:0007669"/>
    <property type="project" value="UniProtKB-UniRule"/>
</dbReference>
<dbReference type="CTD" id="4519"/>
<feature type="binding site" description="axial binding residue" evidence="19">
    <location>
        <position position="196"/>
    </location>
    <ligand>
        <name>heme b</name>
        <dbReference type="ChEBI" id="CHEBI:60344"/>
        <label>b566</label>
    </ligand>
    <ligandPart>
        <name>Fe</name>
        <dbReference type="ChEBI" id="CHEBI:18248"/>
    </ligandPart>
</feature>
<feature type="binding site" description="axial binding residue" evidence="19">
    <location>
        <position position="83"/>
    </location>
    <ligand>
        <name>heme b</name>
        <dbReference type="ChEBI" id="CHEBI:60344"/>
        <label>b562</label>
    </ligand>
    <ligandPart>
        <name>Fe</name>
        <dbReference type="ChEBI" id="CHEBI:18248"/>
    </ligandPart>
</feature>
<dbReference type="PROSITE" id="PS51003">
    <property type="entry name" value="CYTB_CTER"/>
    <property type="match status" value="1"/>
</dbReference>
<comment type="cofactor">
    <cofactor evidence="20">
        <name>heme b</name>
        <dbReference type="ChEBI" id="CHEBI:60344"/>
    </cofactor>
    <text evidence="20">Binds 2 heme groups non-covalently.</text>
</comment>
<evidence type="ECO:0000256" key="13">
    <source>
        <dbReference type="ARBA" id="ARBA00023004"/>
    </source>
</evidence>
<evidence type="ECO:0000256" key="12">
    <source>
        <dbReference type="ARBA" id="ARBA00022989"/>
    </source>
</evidence>